<protein>
    <submittedName>
        <fullName evidence="2">Poly(3-hydroxybutyrate) depolymerase</fullName>
    </submittedName>
</protein>
<dbReference type="Gene3D" id="3.40.50.1820">
    <property type="entry name" value="alpha/beta hydrolase"/>
    <property type="match status" value="2"/>
</dbReference>
<feature type="chain" id="PRO_5046324233" evidence="1">
    <location>
        <begin position="24"/>
        <end position="370"/>
    </location>
</feature>
<dbReference type="RefSeq" id="WP_416206174.1">
    <property type="nucleotide sequence ID" value="NZ_JBBKTX010000013.1"/>
</dbReference>
<evidence type="ECO:0000313" key="3">
    <source>
        <dbReference type="Proteomes" id="UP001620597"/>
    </source>
</evidence>
<proteinExistence type="predicted"/>
<reference evidence="2 3" key="1">
    <citation type="submission" date="2024-03" db="EMBL/GenBank/DDBJ databases">
        <title>High-quality draft genome sequence of Oceanobacter sp. wDCs-4.</title>
        <authorList>
            <person name="Dong C."/>
        </authorList>
    </citation>
    <scope>NUCLEOTIDE SEQUENCE [LARGE SCALE GENOMIC DNA]</scope>
    <source>
        <strain evidence="3">wDCs-4</strain>
    </source>
</reference>
<organism evidence="2 3">
    <name type="scientific">Oceanobacter antarcticus</name>
    <dbReference type="NCBI Taxonomy" id="3133425"/>
    <lineage>
        <taxon>Bacteria</taxon>
        <taxon>Pseudomonadati</taxon>
        <taxon>Pseudomonadota</taxon>
        <taxon>Gammaproteobacteria</taxon>
        <taxon>Oceanospirillales</taxon>
        <taxon>Oceanospirillaceae</taxon>
        <taxon>Oceanobacter</taxon>
    </lineage>
</organism>
<keyword evidence="3" id="KW-1185">Reference proteome</keyword>
<dbReference type="EMBL" id="JBBKTX010000013">
    <property type="protein sequence ID" value="MFK4753093.1"/>
    <property type="molecule type" value="Genomic_DNA"/>
</dbReference>
<dbReference type="PANTHER" id="PTHR42972:SF8">
    <property type="entry name" value="POLYHYDROXYBUTYRATE DEPOLYMERASE"/>
    <property type="match status" value="1"/>
</dbReference>
<dbReference type="Proteomes" id="UP001620597">
    <property type="component" value="Unassembled WGS sequence"/>
</dbReference>
<evidence type="ECO:0000256" key="1">
    <source>
        <dbReference type="SAM" id="SignalP"/>
    </source>
</evidence>
<sequence>MFPLVILRRVSVLCLVLFIGACSQEEAPAQSTASSDKPTASGAAALANYSADLQQTSVSGLSSGAFMTSQLYMAHSDIMVGAGVIAGGPYLCSRSWPMAAPALTATTTCMNPPSESLGPNLARLLTLTRELAEEESIDPLANLKDDRFYLFSGLSDDTVVSQVVDATRDYFLQLGVPAQQILYSNQINAGHAIITNNDDDTDCAITQSPFINNCQFMQATRILSYLYMDANPPAPTASGELIAFDQRPFLVGELTSMADTGYVYVPEYCQQHSNCRIHVAVHGCKQSYEEIGDAYIRTTGYNPMADTNRLIVLYPQVNVSDLAPLNPLGCWDFWGYSSVDIFQPDFYSRDAPQIKSIYAMIQRLAEEQEE</sequence>
<comment type="caution">
    <text evidence="2">The sequence shown here is derived from an EMBL/GenBank/DDBJ whole genome shotgun (WGS) entry which is preliminary data.</text>
</comment>
<dbReference type="PANTHER" id="PTHR42972">
    <property type="entry name" value="TOL-PAL SYSTEM PROTEIN TOLB"/>
    <property type="match status" value="1"/>
</dbReference>
<keyword evidence="1" id="KW-0732">Signal</keyword>
<name>A0ABW8NJE7_9GAMM</name>
<evidence type="ECO:0000313" key="2">
    <source>
        <dbReference type="EMBL" id="MFK4753093.1"/>
    </source>
</evidence>
<dbReference type="SUPFAM" id="SSF53474">
    <property type="entry name" value="alpha/beta-Hydrolases"/>
    <property type="match status" value="1"/>
</dbReference>
<dbReference type="InterPro" id="IPR029058">
    <property type="entry name" value="AB_hydrolase_fold"/>
</dbReference>
<accession>A0ABW8NJE7</accession>
<gene>
    <name evidence="2" type="ORF">WG929_11785</name>
</gene>
<feature type="signal peptide" evidence="1">
    <location>
        <begin position="1"/>
        <end position="23"/>
    </location>
</feature>